<feature type="transmembrane region" description="Helical" evidence="1">
    <location>
        <begin position="104"/>
        <end position="121"/>
    </location>
</feature>
<keyword evidence="1" id="KW-0472">Membrane</keyword>
<dbReference type="KEGG" id="atq:GH723_15690"/>
<protein>
    <submittedName>
        <fullName evidence="2">Uncharacterized protein</fullName>
    </submittedName>
</protein>
<sequence>MSPSSRLRAAAALCVVSLGLGWSTSLASLGYQTPGMNLSTTYVSPISGDLDIGSTYVPGWWVAGDPLRTAKGHESDVRVVLVPAALVLAAAAQRRVRSAQLARATRVAVAAIAILVLVALSRGMLAAAASMVVALALAAPEVSSHPLVRRSSRRFQPVEGG</sequence>
<dbReference type="EMBL" id="CP045851">
    <property type="protein sequence ID" value="QGG96426.1"/>
    <property type="molecule type" value="Genomic_DNA"/>
</dbReference>
<keyword evidence="1" id="KW-1133">Transmembrane helix</keyword>
<evidence type="ECO:0000256" key="1">
    <source>
        <dbReference type="SAM" id="Phobius"/>
    </source>
</evidence>
<organism evidence="2 3">
    <name type="scientific">Actinomarinicola tropica</name>
    <dbReference type="NCBI Taxonomy" id="2789776"/>
    <lineage>
        <taxon>Bacteria</taxon>
        <taxon>Bacillati</taxon>
        <taxon>Actinomycetota</taxon>
        <taxon>Acidimicrobiia</taxon>
        <taxon>Acidimicrobiales</taxon>
        <taxon>Iamiaceae</taxon>
        <taxon>Actinomarinicola</taxon>
    </lineage>
</organism>
<dbReference type="AlphaFoldDB" id="A0A5Q2RPQ5"/>
<accession>A0A5Q2RPQ5</accession>
<name>A0A5Q2RPQ5_9ACTN</name>
<keyword evidence="1" id="KW-0812">Transmembrane</keyword>
<keyword evidence="3" id="KW-1185">Reference proteome</keyword>
<dbReference type="Proteomes" id="UP000334019">
    <property type="component" value="Chromosome"/>
</dbReference>
<evidence type="ECO:0000313" key="3">
    <source>
        <dbReference type="Proteomes" id="UP000334019"/>
    </source>
</evidence>
<gene>
    <name evidence="2" type="ORF">GH723_15690</name>
</gene>
<dbReference type="RefSeq" id="WP_153760530.1">
    <property type="nucleotide sequence ID" value="NZ_CP045851.1"/>
</dbReference>
<evidence type="ECO:0000313" key="2">
    <source>
        <dbReference type="EMBL" id="QGG96426.1"/>
    </source>
</evidence>
<reference evidence="2 3" key="1">
    <citation type="submission" date="2019-11" db="EMBL/GenBank/DDBJ databases">
        <authorList>
            <person name="He Y."/>
        </authorList>
    </citation>
    <scope>NUCLEOTIDE SEQUENCE [LARGE SCALE GENOMIC DNA]</scope>
    <source>
        <strain evidence="2 3">SCSIO 58843</strain>
    </source>
</reference>
<proteinExistence type="predicted"/>